<feature type="compositionally biased region" description="Low complexity" evidence="1">
    <location>
        <begin position="105"/>
        <end position="131"/>
    </location>
</feature>
<gene>
    <name evidence="2" type="ORF">LTRI10_LOCUS47488</name>
</gene>
<protein>
    <submittedName>
        <fullName evidence="2">Uncharacterized protein</fullName>
    </submittedName>
</protein>
<evidence type="ECO:0000256" key="1">
    <source>
        <dbReference type="SAM" id="MobiDB-lite"/>
    </source>
</evidence>
<organism evidence="2 3">
    <name type="scientific">Linum trigynum</name>
    <dbReference type="NCBI Taxonomy" id="586398"/>
    <lineage>
        <taxon>Eukaryota</taxon>
        <taxon>Viridiplantae</taxon>
        <taxon>Streptophyta</taxon>
        <taxon>Embryophyta</taxon>
        <taxon>Tracheophyta</taxon>
        <taxon>Spermatophyta</taxon>
        <taxon>Magnoliopsida</taxon>
        <taxon>eudicotyledons</taxon>
        <taxon>Gunneridae</taxon>
        <taxon>Pentapetalae</taxon>
        <taxon>rosids</taxon>
        <taxon>fabids</taxon>
        <taxon>Malpighiales</taxon>
        <taxon>Linaceae</taxon>
        <taxon>Linum</taxon>
    </lineage>
</organism>
<evidence type="ECO:0000313" key="3">
    <source>
        <dbReference type="Proteomes" id="UP001497516"/>
    </source>
</evidence>
<dbReference type="Proteomes" id="UP001497516">
    <property type="component" value="Chromosome 8"/>
</dbReference>
<name>A0AAV2GDT4_9ROSI</name>
<proteinExistence type="predicted"/>
<keyword evidence="3" id="KW-1185">Reference proteome</keyword>
<feature type="region of interest" description="Disordered" evidence="1">
    <location>
        <begin position="97"/>
        <end position="164"/>
    </location>
</feature>
<accession>A0AAV2GDT4</accession>
<evidence type="ECO:0000313" key="2">
    <source>
        <dbReference type="EMBL" id="CAL1407845.1"/>
    </source>
</evidence>
<dbReference type="EMBL" id="OZ034821">
    <property type="protein sequence ID" value="CAL1407845.1"/>
    <property type="molecule type" value="Genomic_DNA"/>
</dbReference>
<sequence>MLVGWRENDRRQRREKRWNSGKSFEEARCISILLFESQRPNPTIGIADGKVECFAGRNRHNQNYFLFFPMPWNICQLTEHQARNAENWKRLLLQTSTKNTSRSKTQSSTQNISTSNIDNNSTNTNTSTTSNAAEMIRAKETVKKTNKKVQQQRHNNSKFGSKFSSNRFEALLLDEDGDKDRP</sequence>
<reference evidence="2 3" key="1">
    <citation type="submission" date="2024-04" db="EMBL/GenBank/DDBJ databases">
        <authorList>
            <person name="Fracassetti M."/>
        </authorList>
    </citation>
    <scope>NUCLEOTIDE SEQUENCE [LARGE SCALE GENOMIC DNA]</scope>
</reference>
<dbReference type="AlphaFoldDB" id="A0AAV2GDT4"/>